<organism evidence="2 3">
    <name type="scientific">Enterobacillus tribolii</name>
    <dbReference type="NCBI Taxonomy" id="1487935"/>
    <lineage>
        <taxon>Bacteria</taxon>
        <taxon>Pseudomonadati</taxon>
        <taxon>Pseudomonadota</taxon>
        <taxon>Gammaproteobacteria</taxon>
        <taxon>Enterobacterales</taxon>
        <taxon>Hafniaceae</taxon>
        <taxon>Enterobacillus</taxon>
    </lineage>
</organism>
<dbReference type="SUPFAM" id="SSF52317">
    <property type="entry name" value="Class I glutamine amidotransferase-like"/>
    <property type="match status" value="1"/>
</dbReference>
<keyword evidence="3" id="KW-1185">Reference proteome</keyword>
<dbReference type="Proteomes" id="UP000254848">
    <property type="component" value="Unassembled WGS sequence"/>
</dbReference>
<gene>
    <name evidence="2" type="ORF">C8D90_11153</name>
</gene>
<dbReference type="EMBL" id="QRAP01000011">
    <property type="protein sequence ID" value="RDK86669.1"/>
    <property type="molecule type" value="Genomic_DNA"/>
</dbReference>
<dbReference type="GO" id="GO:0006508">
    <property type="term" value="P:proteolysis"/>
    <property type="evidence" value="ECO:0007669"/>
    <property type="project" value="UniProtKB-KW"/>
</dbReference>
<evidence type="ECO:0000313" key="3">
    <source>
        <dbReference type="Proteomes" id="UP000254848"/>
    </source>
</evidence>
<evidence type="ECO:0000313" key="2">
    <source>
        <dbReference type="EMBL" id="RDK86669.1"/>
    </source>
</evidence>
<dbReference type="InterPro" id="IPR050325">
    <property type="entry name" value="Prot/Nucl_acid_deglycase"/>
</dbReference>
<dbReference type="GO" id="GO:0005737">
    <property type="term" value="C:cytoplasm"/>
    <property type="evidence" value="ECO:0007669"/>
    <property type="project" value="TreeGrafter"/>
</dbReference>
<comment type="caution">
    <text evidence="2">The sequence shown here is derived from an EMBL/GenBank/DDBJ whole genome shotgun (WGS) entry which is preliminary data.</text>
</comment>
<dbReference type="PANTHER" id="PTHR48094">
    <property type="entry name" value="PROTEIN/NUCLEIC ACID DEGLYCASE DJ-1-RELATED"/>
    <property type="match status" value="1"/>
</dbReference>
<name>A0A370QEE4_9GAMM</name>
<dbReference type="Pfam" id="PF01965">
    <property type="entry name" value="DJ-1_PfpI"/>
    <property type="match status" value="1"/>
</dbReference>
<keyword evidence="2" id="KW-0378">Hydrolase</keyword>
<evidence type="ECO:0000259" key="1">
    <source>
        <dbReference type="Pfam" id="PF01965"/>
    </source>
</evidence>
<keyword evidence="2" id="KW-0645">Protease</keyword>
<dbReference type="Gene3D" id="3.40.50.880">
    <property type="match status" value="1"/>
</dbReference>
<reference evidence="2 3" key="1">
    <citation type="submission" date="2018-07" db="EMBL/GenBank/DDBJ databases">
        <title>Genomic Encyclopedia of Type Strains, Phase IV (KMG-IV): sequencing the most valuable type-strain genomes for metagenomic binning, comparative biology and taxonomic classification.</title>
        <authorList>
            <person name="Goeker M."/>
        </authorList>
    </citation>
    <scope>NUCLEOTIDE SEQUENCE [LARGE SCALE GENOMIC DNA]</scope>
    <source>
        <strain evidence="2 3">DSM 103736</strain>
    </source>
</reference>
<dbReference type="InterPro" id="IPR002818">
    <property type="entry name" value="DJ-1/PfpI"/>
</dbReference>
<proteinExistence type="predicted"/>
<sequence length="189" mass="20924">MSKNVAVLLAQGFEEAEAIIAINTLRRLEIPVTTLACQNMLELKSQHQIRMFADALLERKSDQLFDAVILPGGWEAVLNLAKNPQVTEFLRRHDEAGRLICPIGAAIQVLAAANLIKGRRYVCTDDLSQDIEEGTYVESNVVEDGNLISAKGPGVAFDFAFTVGWRLNNDSEQTALQLDAISYSHWRPN</sequence>
<dbReference type="InterPro" id="IPR029062">
    <property type="entry name" value="Class_I_gatase-like"/>
</dbReference>
<dbReference type="OrthoDB" id="9792284at2"/>
<dbReference type="AlphaFoldDB" id="A0A370QEE4"/>
<feature type="domain" description="DJ-1/PfpI" evidence="1">
    <location>
        <begin position="3"/>
        <end position="162"/>
    </location>
</feature>
<accession>A0A370QEE4</accession>
<dbReference type="CDD" id="cd03135">
    <property type="entry name" value="GATase1_DJ-1"/>
    <property type="match status" value="1"/>
</dbReference>
<dbReference type="GO" id="GO:0008233">
    <property type="term" value="F:peptidase activity"/>
    <property type="evidence" value="ECO:0007669"/>
    <property type="project" value="UniProtKB-KW"/>
</dbReference>
<dbReference type="PANTHER" id="PTHR48094:SF12">
    <property type="entry name" value="PARKINSON DISEASE PROTEIN 7 HOMOLOG"/>
    <property type="match status" value="1"/>
</dbReference>
<protein>
    <submittedName>
        <fullName evidence="2">Putative intracellular protease/amidase</fullName>
    </submittedName>
</protein>
<dbReference type="RefSeq" id="WP_115460017.1">
    <property type="nucleotide sequence ID" value="NZ_QRAP01000011.1"/>
</dbReference>